<organism evidence="7 8">
    <name type="scientific">Tropicimonas sediminicola</name>
    <dbReference type="NCBI Taxonomy" id="1031541"/>
    <lineage>
        <taxon>Bacteria</taxon>
        <taxon>Pseudomonadati</taxon>
        <taxon>Pseudomonadota</taxon>
        <taxon>Alphaproteobacteria</taxon>
        <taxon>Rhodobacterales</taxon>
        <taxon>Roseobacteraceae</taxon>
        <taxon>Tropicimonas</taxon>
    </lineage>
</organism>
<evidence type="ECO:0000313" key="8">
    <source>
        <dbReference type="Proteomes" id="UP000198426"/>
    </source>
</evidence>
<evidence type="ECO:0000256" key="4">
    <source>
        <dbReference type="ARBA" id="ARBA00023136"/>
    </source>
</evidence>
<evidence type="ECO:0000256" key="2">
    <source>
        <dbReference type="ARBA" id="ARBA00022692"/>
    </source>
</evidence>
<comment type="subcellular location">
    <subcellularLocation>
        <location evidence="1">Membrane</location>
        <topology evidence="1">Multi-pass membrane protein</topology>
    </subcellularLocation>
</comment>
<name>A0A239F2X8_9RHOB</name>
<keyword evidence="4 5" id="KW-0472">Membrane</keyword>
<dbReference type="OrthoDB" id="9801223at2"/>
<sequence>MKRDPKALVLLAAITLFAVLPLAFYVAADVPRRSSLKEGLSILTVLALVAVVAQFFLARSLPVLMHLFKAPAVQRVHKVVGYCAIALLAVHPCLIVLPRYLEAGVRPLDALVTLLTQFESLGVVLGLAAWASMVLLVATAYGRMRLIRRRGLRYRSWRSLHGGLAVGFVVVGLWHAIELGRHTGLLLGGFLLVLAAVGLALLLRLYLLDRPRQSRGVPGVPS</sequence>
<dbReference type="GO" id="GO:0016020">
    <property type="term" value="C:membrane"/>
    <property type="evidence" value="ECO:0007669"/>
    <property type="project" value="UniProtKB-SubCell"/>
</dbReference>
<reference evidence="7 8" key="1">
    <citation type="submission" date="2017-06" db="EMBL/GenBank/DDBJ databases">
        <authorList>
            <person name="Kim H.J."/>
            <person name="Triplett B.A."/>
        </authorList>
    </citation>
    <scope>NUCLEOTIDE SEQUENCE [LARGE SCALE GENOMIC DNA]</scope>
    <source>
        <strain evidence="7 8">DSM 29339</strain>
    </source>
</reference>
<evidence type="ECO:0000256" key="1">
    <source>
        <dbReference type="ARBA" id="ARBA00004141"/>
    </source>
</evidence>
<feature type="transmembrane region" description="Helical" evidence="5">
    <location>
        <begin position="79"/>
        <end position="101"/>
    </location>
</feature>
<feature type="transmembrane region" description="Helical" evidence="5">
    <location>
        <begin position="160"/>
        <end position="177"/>
    </location>
</feature>
<keyword evidence="8" id="KW-1185">Reference proteome</keyword>
<dbReference type="AlphaFoldDB" id="A0A239F2X8"/>
<dbReference type="Pfam" id="PF01794">
    <property type="entry name" value="Ferric_reduct"/>
    <property type="match status" value="1"/>
</dbReference>
<evidence type="ECO:0000256" key="5">
    <source>
        <dbReference type="SAM" id="Phobius"/>
    </source>
</evidence>
<keyword evidence="3 5" id="KW-1133">Transmembrane helix</keyword>
<dbReference type="Proteomes" id="UP000198426">
    <property type="component" value="Unassembled WGS sequence"/>
</dbReference>
<evidence type="ECO:0000313" key="7">
    <source>
        <dbReference type="EMBL" id="SNS51185.1"/>
    </source>
</evidence>
<dbReference type="EMBL" id="FZOY01000002">
    <property type="protein sequence ID" value="SNS51185.1"/>
    <property type="molecule type" value="Genomic_DNA"/>
</dbReference>
<gene>
    <name evidence="7" type="ORF">SAMN05421757_102466</name>
</gene>
<evidence type="ECO:0000256" key="3">
    <source>
        <dbReference type="ARBA" id="ARBA00022989"/>
    </source>
</evidence>
<feature type="transmembrane region" description="Helical" evidence="5">
    <location>
        <begin position="38"/>
        <end position="58"/>
    </location>
</feature>
<dbReference type="InterPro" id="IPR013130">
    <property type="entry name" value="Fe3_Rdtase_TM_dom"/>
</dbReference>
<protein>
    <submittedName>
        <fullName evidence="7">Ferric reductase like transmembrane component</fullName>
    </submittedName>
</protein>
<feature type="transmembrane region" description="Helical" evidence="5">
    <location>
        <begin position="121"/>
        <end position="140"/>
    </location>
</feature>
<feature type="transmembrane region" description="Helical" evidence="5">
    <location>
        <begin position="183"/>
        <end position="207"/>
    </location>
</feature>
<feature type="domain" description="Ferric oxidoreductase" evidence="6">
    <location>
        <begin position="45"/>
        <end position="171"/>
    </location>
</feature>
<proteinExistence type="predicted"/>
<keyword evidence="2 5" id="KW-0812">Transmembrane</keyword>
<dbReference type="RefSeq" id="WP_089232197.1">
    <property type="nucleotide sequence ID" value="NZ_FZOY01000002.1"/>
</dbReference>
<accession>A0A239F2X8</accession>
<evidence type="ECO:0000259" key="6">
    <source>
        <dbReference type="Pfam" id="PF01794"/>
    </source>
</evidence>